<dbReference type="SUPFAM" id="SSF81901">
    <property type="entry name" value="HCP-like"/>
    <property type="match status" value="2"/>
</dbReference>
<dbReference type="InterPro" id="IPR052945">
    <property type="entry name" value="Mitotic_Regulator"/>
</dbReference>
<evidence type="ECO:0000313" key="1">
    <source>
        <dbReference type="EMBL" id="VAX12189.1"/>
    </source>
</evidence>
<accession>A0A3B1B1F5</accession>
<dbReference type="EMBL" id="UOFZ01000022">
    <property type="protein sequence ID" value="VAX12189.1"/>
    <property type="molecule type" value="Genomic_DNA"/>
</dbReference>
<gene>
    <name evidence="1" type="ORF">MNBD_GAMMA24-2579</name>
</gene>
<dbReference type="PANTHER" id="PTHR43628:SF1">
    <property type="entry name" value="CHITIN SYNTHASE REGULATORY FACTOR 2-RELATED"/>
    <property type="match status" value="1"/>
</dbReference>
<dbReference type="Pfam" id="PF08238">
    <property type="entry name" value="Sel1"/>
    <property type="match status" value="6"/>
</dbReference>
<organism evidence="1">
    <name type="scientific">hydrothermal vent metagenome</name>
    <dbReference type="NCBI Taxonomy" id="652676"/>
    <lineage>
        <taxon>unclassified sequences</taxon>
        <taxon>metagenomes</taxon>
        <taxon>ecological metagenomes</taxon>
    </lineage>
</organism>
<name>A0A3B1B1F5_9ZZZZ</name>
<dbReference type="InterPro" id="IPR011990">
    <property type="entry name" value="TPR-like_helical_dom_sf"/>
</dbReference>
<dbReference type="Gene3D" id="1.25.40.10">
    <property type="entry name" value="Tetratricopeptide repeat domain"/>
    <property type="match status" value="2"/>
</dbReference>
<proteinExistence type="predicted"/>
<dbReference type="SMART" id="SM00671">
    <property type="entry name" value="SEL1"/>
    <property type="match status" value="5"/>
</dbReference>
<dbReference type="PANTHER" id="PTHR43628">
    <property type="entry name" value="ACTIVATOR OF C KINASE PROTEIN 1-RELATED"/>
    <property type="match status" value="1"/>
</dbReference>
<evidence type="ECO:0008006" key="2">
    <source>
        <dbReference type="Google" id="ProtNLM"/>
    </source>
</evidence>
<protein>
    <recommendedName>
        <fullName evidence="2">TETRATRICOPEPTIDE REPEAT FAMILY PROTEIN</fullName>
    </recommendedName>
</protein>
<dbReference type="AlphaFoldDB" id="A0A3B1B1F5"/>
<sequence length="312" mass="35106">MNIRLLKVLLSIVLFWMGASGLVRAMDANQLELYMIAHQAREGDSSAQLLYGLACQDGRYGLKPDYKRAEKWFQLSALGDNPYAEMVQGTCYAKGQGVVQDPVHAVKWWREAALDGNVQAEYLLGKAYKDGFGLKKDPEQAIHWLSLASNHGSKDAQALIATMYHEGYKVAQNQELARGWLERAAANDDDGIIDPLSVINTLLKYTTMVHQQSAEVLKDKAKRGDPLTQYELGLRYETGAWAVKKNEKLAFYWLNRAAHNGNRLAMRALLHAYEFGKLGLKKDPLQVRYWADQLRKHASTESPHATKTSSDH</sequence>
<dbReference type="InterPro" id="IPR006597">
    <property type="entry name" value="Sel1-like"/>
</dbReference>
<reference evidence="1" key="1">
    <citation type="submission" date="2018-06" db="EMBL/GenBank/DDBJ databases">
        <authorList>
            <person name="Zhirakovskaya E."/>
        </authorList>
    </citation>
    <scope>NUCLEOTIDE SEQUENCE</scope>
</reference>